<dbReference type="InterPro" id="IPR050250">
    <property type="entry name" value="Macrolide_Exporter_MacB"/>
</dbReference>
<feature type="transmembrane region" description="Helical" evidence="7">
    <location>
        <begin position="747"/>
        <end position="767"/>
    </location>
</feature>
<feature type="transmembrane region" description="Helical" evidence="7">
    <location>
        <begin position="21"/>
        <end position="40"/>
    </location>
</feature>
<evidence type="ECO:0000313" key="11">
    <source>
        <dbReference type="Proteomes" id="UP000182121"/>
    </source>
</evidence>
<keyword evidence="3 7" id="KW-0812">Transmembrane</keyword>
<gene>
    <name evidence="10" type="ORF">SAMN05216521_10406</name>
</gene>
<reference evidence="10 11" key="1">
    <citation type="submission" date="2016-10" db="EMBL/GenBank/DDBJ databases">
        <authorList>
            <person name="Varghese N."/>
            <person name="Submissions S."/>
        </authorList>
    </citation>
    <scope>NUCLEOTIDE SEQUENCE [LARGE SCALE GENOMIC DNA]</scope>
    <source>
        <strain evidence="10 11">NLAE-zl-C196</strain>
    </source>
</reference>
<organism evidence="10 11">
    <name type="scientific">Enterocloster clostridioformis</name>
    <dbReference type="NCBI Taxonomy" id="1531"/>
    <lineage>
        <taxon>Bacteria</taxon>
        <taxon>Bacillati</taxon>
        <taxon>Bacillota</taxon>
        <taxon>Clostridia</taxon>
        <taxon>Lachnospirales</taxon>
        <taxon>Lachnospiraceae</taxon>
        <taxon>Enterocloster</taxon>
    </lineage>
</organism>
<feature type="domain" description="ABC3 transporter permease C-terminal" evidence="8">
    <location>
        <begin position="662"/>
        <end position="778"/>
    </location>
</feature>
<evidence type="ECO:0000256" key="1">
    <source>
        <dbReference type="ARBA" id="ARBA00004651"/>
    </source>
</evidence>
<feature type="transmembrane region" description="Helical" evidence="7">
    <location>
        <begin position="428"/>
        <end position="449"/>
    </location>
</feature>
<proteinExistence type="inferred from homology"/>
<feature type="transmembrane region" description="Helical" evidence="7">
    <location>
        <begin position="258"/>
        <end position="278"/>
    </location>
</feature>
<sequence length="786" mass="86161">MKRYLDLVPISAKIHRKQSRMSIFCIVLAVFLVTTIFGMADMFVRSQIVQARLDGGNFHAALRYITDEEAFLIAQRPEIKAAARYGVLNYRGEDGYTLSGKTAVIMGCDEPFVTDMMVDGIVEGNFPQTESEIMLTQSAKARLGFQVGDTIVMDGPDDKKLSYMISGFCKDTIKTTSEDSLGAAITTEAFRTIYPAVKNETLEDYDSVFYIQFENPWKARQEISDLKADCGLSDDQIYENVKLLGMYGQSDSSQMMQIYAVAAALFVLVLAAGVMMIASSLNSNVAQRTEFFGLMRCIGATPKQVIRLVRKEALLWCRFAIPAGIGVGIVIIWILCAVLRILSPEYFAQMPAFGLSIPSIMAGILVGLLTVLLAARSPAQKASRVSPLAAVSGNASGFQPAKKAANTHLFKVETALGIHHAKASRKNLILMAGSFALSIILFLSFSVTVDFMKRSLTPLRPWTADLSIISTDNSLSVDSEILERLKENPAVKAAYGRMFSYDLLMEGGGELKKADLLTYEKNQFGWAKEYLLEGSLDTVANQPGTALVVYEPETTIQVGDTVTLDIGGKPQQLRICGMLSTAPFGNANDTALIICSEDTFRQLTGAADYTIIDIQLTNKATDEDVNNIQQMVGTSYTFSDERMSNSSVRGTYYSFCLFIYGFLVLIALITVFNIVNSIAMSVSARTRQYGAFRAIGLSTRQLKKMIVAEACVYTVTGSIIGTAVGLICNKKLFEMSVTFSWGDVWTVPWMELAVILLVVILSVVFAVRGPVQKIRNMSIVDTISAQ</sequence>
<evidence type="ECO:0000256" key="2">
    <source>
        <dbReference type="ARBA" id="ARBA00022475"/>
    </source>
</evidence>
<evidence type="ECO:0000313" key="10">
    <source>
        <dbReference type="EMBL" id="SET96830.1"/>
    </source>
</evidence>
<dbReference type="EMBL" id="FOIO01000040">
    <property type="protein sequence ID" value="SET96830.1"/>
    <property type="molecule type" value="Genomic_DNA"/>
</dbReference>
<dbReference type="Pfam" id="PF02687">
    <property type="entry name" value="FtsX"/>
    <property type="match status" value="2"/>
</dbReference>
<feature type="domain" description="MacB-like periplasmic core" evidence="9">
    <location>
        <begin position="22"/>
        <end position="182"/>
    </location>
</feature>
<evidence type="ECO:0000256" key="3">
    <source>
        <dbReference type="ARBA" id="ARBA00022692"/>
    </source>
</evidence>
<protein>
    <submittedName>
        <fullName evidence="10">Putative ABC transport system permease protein</fullName>
    </submittedName>
</protein>
<dbReference type="PANTHER" id="PTHR30572:SF4">
    <property type="entry name" value="ABC TRANSPORTER PERMEASE YTRF"/>
    <property type="match status" value="1"/>
</dbReference>
<evidence type="ECO:0000259" key="8">
    <source>
        <dbReference type="Pfam" id="PF02687"/>
    </source>
</evidence>
<evidence type="ECO:0000256" key="5">
    <source>
        <dbReference type="ARBA" id="ARBA00023136"/>
    </source>
</evidence>
<comment type="similarity">
    <text evidence="6">Belongs to the ABC-4 integral membrane protein family.</text>
</comment>
<feature type="transmembrane region" description="Helical" evidence="7">
    <location>
        <begin position="353"/>
        <end position="375"/>
    </location>
</feature>
<dbReference type="PANTHER" id="PTHR30572">
    <property type="entry name" value="MEMBRANE COMPONENT OF TRANSPORTER-RELATED"/>
    <property type="match status" value="1"/>
</dbReference>
<keyword evidence="2" id="KW-1003">Cell membrane</keyword>
<keyword evidence="4 7" id="KW-1133">Transmembrane helix</keyword>
<keyword evidence="5 7" id="KW-0472">Membrane</keyword>
<feature type="domain" description="ABC3 transporter permease C-terminal" evidence="8">
    <location>
        <begin position="265"/>
        <end position="387"/>
    </location>
</feature>
<dbReference type="AlphaFoldDB" id="A0A1I0IKD7"/>
<feature type="transmembrane region" description="Helical" evidence="7">
    <location>
        <begin position="313"/>
        <end position="341"/>
    </location>
</feature>
<dbReference type="RefSeq" id="WP_074663388.1">
    <property type="nucleotide sequence ID" value="NZ_FOIO01000040.1"/>
</dbReference>
<evidence type="ECO:0000256" key="7">
    <source>
        <dbReference type="SAM" id="Phobius"/>
    </source>
</evidence>
<comment type="caution">
    <text evidence="10">The sequence shown here is derived from an EMBL/GenBank/DDBJ whole genome shotgun (WGS) entry which is preliminary data.</text>
</comment>
<comment type="subcellular location">
    <subcellularLocation>
        <location evidence="1">Cell membrane</location>
        <topology evidence="1">Multi-pass membrane protein</topology>
    </subcellularLocation>
</comment>
<evidence type="ECO:0000256" key="4">
    <source>
        <dbReference type="ARBA" id="ARBA00022989"/>
    </source>
</evidence>
<dbReference type="InterPro" id="IPR003838">
    <property type="entry name" value="ABC3_permease_C"/>
</dbReference>
<dbReference type="Proteomes" id="UP000182121">
    <property type="component" value="Unassembled WGS sequence"/>
</dbReference>
<dbReference type="GO" id="GO:0022857">
    <property type="term" value="F:transmembrane transporter activity"/>
    <property type="evidence" value="ECO:0007669"/>
    <property type="project" value="TreeGrafter"/>
</dbReference>
<dbReference type="InterPro" id="IPR025857">
    <property type="entry name" value="MacB_PCD"/>
</dbReference>
<evidence type="ECO:0000256" key="6">
    <source>
        <dbReference type="ARBA" id="ARBA00038076"/>
    </source>
</evidence>
<dbReference type="Pfam" id="PF12704">
    <property type="entry name" value="MacB_PCD"/>
    <property type="match status" value="1"/>
</dbReference>
<dbReference type="GO" id="GO:0005886">
    <property type="term" value="C:plasma membrane"/>
    <property type="evidence" value="ECO:0007669"/>
    <property type="project" value="UniProtKB-SubCell"/>
</dbReference>
<feature type="transmembrane region" description="Helical" evidence="7">
    <location>
        <begin position="652"/>
        <end position="675"/>
    </location>
</feature>
<evidence type="ECO:0000259" key="9">
    <source>
        <dbReference type="Pfam" id="PF12704"/>
    </source>
</evidence>
<feature type="transmembrane region" description="Helical" evidence="7">
    <location>
        <begin position="706"/>
        <end position="727"/>
    </location>
</feature>
<name>A0A1I0IKD7_9FIRM</name>
<accession>A0A1I0IKD7</accession>